<accession>A0A0A9GBD6</accession>
<proteinExistence type="predicted"/>
<name>A0A0A9GBD6_ARUDO</name>
<reference evidence="2" key="2">
    <citation type="journal article" date="2015" name="Data Brief">
        <title>Shoot transcriptome of the giant reed, Arundo donax.</title>
        <authorList>
            <person name="Barrero R.A."/>
            <person name="Guerrero F.D."/>
            <person name="Moolhuijzen P."/>
            <person name="Goolsby J.A."/>
            <person name="Tidwell J."/>
            <person name="Bellgard S.E."/>
            <person name="Bellgard M.I."/>
        </authorList>
    </citation>
    <scope>NUCLEOTIDE SEQUENCE</scope>
    <source>
        <tissue evidence="2">Shoot tissue taken approximately 20 cm above the soil surface</tissue>
    </source>
</reference>
<evidence type="ECO:0000256" key="1">
    <source>
        <dbReference type="SAM" id="MobiDB-lite"/>
    </source>
</evidence>
<reference evidence="2" key="1">
    <citation type="submission" date="2014-09" db="EMBL/GenBank/DDBJ databases">
        <authorList>
            <person name="Magalhaes I.L.F."/>
            <person name="Oliveira U."/>
            <person name="Santos F.R."/>
            <person name="Vidigal T.H.D.A."/>
            <person name="Brescovit A.D."/>
            <person name="Santos A.J."/>
        </authorList>
    </citation>
    <scope>NUCLEOTIDE SEQUENCE</scope>
    <source>
        <tissue evidence="2">Shoot tissue taken approximately 20 cm above the soil surface</tissue>
    </source>
</reference>
<dbReference type="EMBL" id="GBRH01176099">
    <property type="protein sequence ID" value="JAE21797.1"/>
    <property type="molecule type" value="Transcribed_RNA"/>
</dbReference>
<evidence type="ECO:0000313" key="2">
    <source>
        <dbReference type="EMBL" id="JAE21797.1"/>
    </source>
</evidence>
<sequence length="50" mass="6008">MYIHVLMQHWTWMVFPLVHSPYLNRGIHSPPLLPQEQARDDWQERTPPSA</sequence>
<feature type="region of interest" description="Disordered" evidence="1">
    <location>
        <begin position="30"/>
        <end position="50"/>
    </location>
</feature>
<protein>
    <submittedName>
        <fullName evidence="2">Uncharacterized protein</fullName>
    </submittedName>
</protein>
<dbReference type="AlphaFoldDB" id="A0A0A9GBD6"/>
<organism evidence="2">
    <name type="scientific">Arundo donax</name>
    <name type="common">Giant reed</name>
    <name type="synonym">Donax arundinaceus</name>
    <dbReference type="NCBI Taxonomy" id="35708"/>
    <lineage>
        <taxon>Eukaryota</taxon>
        <taxon>Viridiplantae</taxon>
        <taxon>Streptophyta</taxon>
        <taxon>Embryophyta</taxon>
        <taxon>Tracheophyta</taxon>
        <taxon>Spermatophyta</taxon>
        <taxon>Magnoliopsida</taxon>
        <taxon>Liliopsida</taxon>
        <taxon>Poales</taxon>
        <taxon>Poaceae</taxon>
        <taxon>PACMAD clade</taxon>
        <taxon>Arundinoideae</taxon>
        <taxon>Arundineae</taxon>
        <taxon>Arundo</taxon>
    </lineage>
</organism>